<keyword evidence="3" id="KW-1185">Reference proteome</keyword>
<comment type="caution">
    <text evidence="2">The sequence shown here is derived from an EMBL/GenBank/DDBJ whole genome shotgun (WGS) entry which is preliminary data.</text>
</comment>
<name>A0ABD0XXV4_9HEMI</name>
<organism evidence="2 3">
    <name type="scientific">Ranatra chinensis</name>
    <dbReference type="NCBI Taxonomy" id="642074"/>
    <lineage>
        <taxon>Eukaryota</taxon>
        <taxon>Metazoa</taxon>
        <taxon>Ecdysozoa</taxon>
        <taxon>Arthropoda</taxon>
        <taxon>Hexapoda</taxon>
        <taxon>Insecta</taxon>
        <taxon>Pterygota</taxon>
        <taxon>Neoptera</taxon>
        <taxon>Paraneoptera</taxon>
        <taxon>Hemiptera</taxon>
        <taxon>Heteroptera</taxon>
        <taxon>Panheteroptera</taxon>
        <taxon>Nepomorpha</taxon>
        <taxon>Nepidae</taxon>
        <taxon>Ranatrinae</taxon>
        <taxon>Ranatra</taxon>
    </lineage>
</organism>
<feature type="domain" description="UBA" evidence="1">
    <location>
        <begin position="61"/>
        <end position="98"/>
    </location>
</feature>
<reference evidence="2 3" key="1">
    <citation type="submission" date="2024-07" db="EMBL/GenBank/DDBJ databases">
        <title>Chromosome-level genome assembly of the water stick insect Ranatra chinensis (Heteroptera: Nepidae).</title>
        <authorList>
            <person name="Liu X."/>
        </authorList>
    </citation>
    <scope>NUCLEOTIDE SEQUENCE [LARGE SCALE GENOMIC DNA]</scope>
    <source>
        <strain evidence="2">Cailab_2021Rc</strain>
        <tissue evidence="2">Muscle</tissue>
    </source>
</reference>
<evidence type="ECO:0000259" key="1">
    <source>
        <dbReference type="PROSITE" id="PS50030"/>
    </source>
</evidence>
<dbReference type="SUPFAM" id="SSF46934">
    <property type="entry name" value="UBA-like"/>
    <property type="match status" value="1"/>
</dbReference>
<dbReference type="PROSITE" id="PS50030">
    <property type="entry name" value="UBA"/>
    <property type="match status" value="1"/>
</dbReference>
<protein>
    <recommendedName>
        <fullName evidence="1">UBA domain-containing protein</fullName>
    </recommendedName>
</protein>
<evidence type="ECO:0000313" key="3">
    <source>
        <dbReference type="Proteomes" id="UP001558652"/>
    </source>
</evidence>
<accession>A0ABD0XXV4</accession>
<evidence type="ECO:0000313" key="2">
    <source>
        <dbReference type="EMBL" id="KAL1115973.1"/>
    </source>
</evidence>
<gene>
    <name evidence="2" type="ORF">AAG570_005468</name>
</gene>
<dbReference type="Gene3D" id="1.10.8.10">
    <property type="entry name" value="DNA helicase RuvA subunit, C-terminal domain"/>
    <property type="match status" value="1"/>
</dbReference>
<sequence>MRGRYSTEGGPPPWIPFGQKIAPMNLTDDEFEAQRRDAIAEAGRAGTAKKVFGGGGAGSRQLVDRNVQSVMEHGFTQQQAEAALKQAKNNVKKAIKNLKVIR</sequence>
<dbReference type="InterPro" id="IPR015940">
    <property type="entry name" value="UBA"/>
</dbReference>
<dbReference type="Proteomes" id="UP001558652">
    <property type="component" value="Unassembled WGS sequence"/>
</dbReference>
<dbReference type="InterPro" id="IPR009060">
    <property type="entry name" value="UBA-like_sf"/>
</dbReference>
<dbReference type="AlphaFoldDB" id="A0ABD0XXV4"/>
<dbReference type="Pfam" id="PF00627">
    <property type="entry name" value="UBA"/>
    <property type="match status" value="1"/>
</dbReference>
<dbReference type="EMBL" id="JBFDAA010000018">
    <property type="protein sequence ID" value="KAL1115973.1"/>
    <property type="molecule type" value="Genomic_DNA"/>
</dbReference>
<proteinExistence type="predicted"/>